<name>A0A3P6TIS9_LITSI</name>
<evidence type="ECO:0000313" key="2">
    <source>
        <dbReference type="EMBL" id="VDK83073.1"/>
    </source>
</evidence>
<dbReference type="EMBL" id="UYRX01000502">
    <property type="protein sequence ID" value="VDK83073.1"/>
    <property type="molecule type" value="Genomic_DNA"/>
</dbReference>
<evidence type="ECO:0000256" key="1">
    <source>
        <dbReference type="SAM" id="Coils"/>
    </source>
</evidence>
<dbReference type="OrthoDB" id="5845192at2759"/>
<dbReference type="OMA" id="DYERNMA"/>
<proteinExistence type="predicted"/>
<evidence type="ECO:0008006" key="4">
    <source>
        <dbReference type="Google" id="ProtNLM"/>
    </source>
</evidence>
<reference evidence="2 3" key="1">
    <citation type="submission" date="2018-08" db="EMBL/GenBank/DDBJ databases">
        <authorList>
            <person name="Laetsch R D."/>
            <person name="Stevens L."/>
            <person name="Kumar S."/>
            <person name="Blaxter L. M."/>
        </authorList>
    </citation>
    <scope>NUCLEOTIDE SEQUENCE [LARGE SCALE GENOMIC DNA]</scope>
</reference>
<keyword evidence="1" id="KW-0175">Coiled coil</keyword>
<dbReference type="Proteomes" id="UP000277928">
    <property type="component" value="Unassembled WGS sequence"/>
</dbReference>
<evidence type="ECO:0000313" key="3">
    <source>
        <dbReference type="Proteomes" id="UP000277928"/>
    </source>
</evidence>
<gene>
    <name evidence="2" type="ORF">NLS_LOCUS6044</name>
</gene>
<accession>A0A3P6TIS9</accession>
<sequence length="78" mass="9506">MKLSRLVNEIKLYLKNFHELNERFPDEFAKSKDQIDEIEQNARKIIEEIDQIRNTWNEEEYEKDMAIICETSDEEQNI</sequence>
<dbReference type="AlphaFoldDB" id="A0A3P6TIS9"/>
<organism evidence="2 3">
    <name type="scientific">Litomosoides sigmodontis</name>
    <name type="common">Filarial nematode worm</name>
    <dbReference type="NCBI Taxonomy" id="42156"/>
    <lineage>
        <taxon>Eukaryota</taxon>
        <taxon>Metazoa</taxon>
        <taxon>Ecdysozoa</taxon>
        <taxon>Nematoda</taxon>
        <taxon>Chromadorea</taxon>
        <taxon>Rhabditida</taxon>
        <taxon>Spirurina</taxon>
        <taxon>Spiruromorpha</taxon>
        <taxon>Filarioidea</taxon>
        <taxon>Onchocercidae</taxon>
        <taxon>Litomosoides</taxon>
    </lineage>
</organism>
<protein>
    <recommendedName>
        <fullName evidence="4">Tubulin-specific chaperone A</fullName>
    </recommendedName>
</protein>
<keyword evidence="3" id="KW-1185">Reference proteome</keyword>
<feature type="coiled-coil region" evidence="1">
    <location>
        <begin position="3"/>
        <end position="55"/>
    </location>
</feature>